<feature type="compositionally biased region" description="Basic residues" evidence="1">
    <location>
        <begin position="1634"/>
        <end position="1646"/>
    </location>
</feature>
<reference evidence="3 4" key="1">
    <citation type="submission" date="2008-07" db="EMBL/GenBank/DDBJ databases">
        <authorList>
            <person name="El-Sayed N."/>
            <person name="Caler E."/>
            <person name="Inman J."/>
            <person name="Amedeo P."/>
            <person name="Hass B."/>
            <person name="Wortman J."/>
        </authorList>
    </citation>
    <scope>NUCLEOTIDE SEQUENCE [LARGE SCALE GENOMIC DNA]</scope>
    <source>
        <strain evidence="4">ATCC 50983 / TXsc</strain>
    </source>
</reference>
<feature type="compositionally biased region" description="Basic and acidic residues" evidence="1">
    <location>
        <begin position="674"/>
        <end position="685"/>
    </location>
</feature>
<feature type="compositionally biased region" description="Gly residues" evidence="1">
    <location>
        <begin position="877"/>
        <end position="890"/>
    </location>
</feature>
<organism evidence="4">
    <name type="scientific">Perkinsus marinus (strain ATCC 50983 / TXsc)</name>
    <dbReference type="NCBI Taxonomy" id="423536"/>
    <lineage>
        <taxon>Eukaryota</taxon>
        <taxon>Sar</taxon>
        <taxon>Alveolata</taxon>
        <taxon>Perkinsozoa</taxon>
        <taxon>Perkinsea</taxon>
        <taxon>Perkinsida</taxon>
        <taxon>Perkinsidae</taxon>
        <taxon>Perkinsus</taxon>
    </lineage>
</organism>
<evidence type="ECO:0000313" key="3">
    <source>
        <dbReference type="EMBL" id="EEQ99894.1"/>
    </source>
</evidence>
<feature type="region of interest" description="Disordered" evidence="1">
    <location>
        <begin position="813"/>
        <end position="890"/>
    </location>
</feature>
<protein>
    <submittedName>
        <fullName evidence="3">Uncharacterized protein</fullName>
    </submittedName>
</protein>
<name>C5LTT2_PERM5</name>
<feature type="compositionally biased region" description="Polar residues" evidence="1">
    <location>
        <begin position="778"/>
        <end position="790"/>
    </location>
</feature>
<feature type="region of interest" description="Disordered" evidence="1">
    <location>
        <begin position="660"/>
        <end position="799"/>
    </location>
</feature>
<feature type="transmembrane region" description="Helical" evidence="2">
    <location>
        <begin position="214"/>
        <end position="236"/>
    </location>
</feature>
<feature type="transmembrane region" description="Helical" evidence="2">
    <location>
        <begin position="1490"/>
        <end position="1512"/>
    </location>
</feature>
<feature type="transmembrane region" description="Helical" evidence="2">
    <location>
        <begin position="928"/>
        <end position="953"/>
    </location>
</feature>
<dbReference type="Proteomes" id="UP000007800">
    <property type="component" value="Unassembled WGS sequence"/>
</dbReference>
<dbReference type="GeneID" id="9052082"/>
<dbReference type="RefSeq" id="XP_002767177.1">
    <property type="nucleotide sequence ID" value="XM_002767131.1"/>
</dbReference>
<evidence type="ECO:0000313" key="4">
    <source>
        <dbReference type="Proteomes" id="UP000007800"/>
    </source>
</evidence>
<feature type="transmembrane region" description="Helical" evidence="2">
    <location>
        <begin position="1518"/>
        <end position="1541"/>
    </location>
</feature>
<evidence type="ECO:0000256" key="2">
    <source>
        <dbReference type="SAM" id="Phobius"/>
    </source>
</evidence>
<accession>C5LTT2</accession>
<proteinExistence type="predicted"/>
<feature type="transmembrane region" description="Helical" evidence="2">
    <location>
        <begin position="1073"/>
        <end position="1098"/>
    </location>
</feature>
<feature type="region of interest" description="Disordered" evidence="1">
    <location>
        <begin position="122"/>
        <end position="142"/>
    </location>
</feature>
<keyword evidence="2" id="KW-1133">Transmembrane helix</keyword>
<feature type="compositionally biased region" description="Polar residues" evidence="1">
    <location>
        <begin position="7"/>
        <end position="22"/>
    </location>
</feature>
<feature type="transmembrane region" description="Helical" evidence="2">
    <location>
        <begin position="1132"/>
        <end position="1155"/>
    </location>
</feature>
<keyword evidence="2" id="KW-0472">Membrane</keyword>
<sequence>MEIADTPESSKGSGVTRGVPQQSRPPLPRTMHNASPPSIRHRRTTSSGVLRRVSYKGEGNDDENEQEISKVYDIPLSNKGAPEAVDRFGIPFAEHHLKGQGNVGHLGFQTGVPPIVVQRSNRARPPLHPTTSRKSSTGVSANNQKRTVVTLTDPLHDLRQIPGGDEQTRKVYVAKADEERDNRVEEEKKAVDSLDPPLKAWPITSFLVFRIPGAAIYLIICAALAATIYTWSLAWIKSEDTFPLFQCPSSSVIEHDVNVDGTYCQLTFSFDNITNYRAAAVGFQKDNGVGSTCWIPSRYQYEDCGPGHLCYVRCNAPVSCTLALNGPSGQPSPKPFGGNSSCAKTVKWGADENDYIDRGCTQTIYLQQDQATTVPQTAIAVQPYCDLGSTVSPADIIGIRGIFLGALLPGNGACTWDVDGRRNLVRCLSRLLEIGLPARQIFVVDCGSALTPVDDTWRVIHTVVSPDINYSYLPENNRILGAYWANKIWIPYAGKKTTMGSGGGGELKSGNSGVFEPKSNGGINSTFRYALMIDDIETVLPSTFDLHSLNLEETRPAAVHFPVTIDPRNRPSQDLAKFADMQLLYQLTLIRFQSQFFGAVLSTQRGVSLWHRGTLDKVLYEHGTEPFSVSNLYAGLLMLRQRDEDTIELAEELAPQTFGKSPYVWKGAGPHGNSGDHHHAERQLSEEMEPGSSDGRRGGLTDGEISTPHHIGGHRTRVVHTPTGHSPVVDPRVPPPLVQRSPRSRPPLHPSTPRRSRPGMLGSSPRSWAQSGGEARSQLPSSTASSSERGQQMVDEEKGKEAVEVVEDAAAGGVVEANTGGENGASDESFYDGEYLGAGPIEQGGNQPPRFRADTFKSDGGESDFNSDAEGSAAGDGEIGGRGRLVGKGGVPVSTDRSFGAILKQERQYLRARTPPPFLSPLPEIVRVLGAIIALVLAVGVAVTIMVGSFGWIHAAYRRRVQASWTEQANREHRRLLEKQAEEQHSDTDSVKSPQSVFSVDVDSPSGLRSNVHMAFEHGNLQDLAGGLVKTVDEEGNPIHPYARFQSKEWRARVSVALLEIQYRAKTALRRGVFYWALTLILSWLLLFLCCLLVVAVFPDQVYPNSGKLDLWDYIRNGADGESVPAVAVIDWLVLLDGLILTILAFLPALLSSCWPPLPVSRKGREGRSVSESVNAAVAGGVPMGVLGEGNEQSGELVTDVCVIVAMRSGCCTDPVKRGRVRKILRRCTTLLPPKVHGCSPIFVVEVGEGLSPADDCCKMIQDFVSPDVNYAYLPEDNKAMAIYWANKSWIPSVLRWANPQENRNSAFRYALLITDADSDDDMMLPVALDLNTQKYRREGTKVVWYMPTVRGVSNMPSVTLRDYIVKQRAIMSFTQEKLGGSCVVTPLKAVSLWDRAALHKTLAGFVGVNDTHSPGLLQPSLMMEQYLRHDFETCMGGSQIRTDTGSSNFASECGRWYFRLRMFVVAFVPTIRLKGCCSREALVGRIWSFIADVVPTIVIILRPFLLVSIFVRQPALIGVYFGIYFVIFHGISVALMAITLRNRRDVRRQWNWFTASIIFPFYKIYQYVVDIYPALLHVMFSVNRVPGGRQSTRTGASMPLPPAKDVDWFTVWRASSHSASSLPNADPEPSSAQRRKYKNRRKNDQ</sequence>
<dbReference type="InParanoid" id="C5LTT2"/>
<feature type="compositionally biased region" description="Basic and acidic residues" evidence="1">
    <location>
        <begin position="851"/>
        <end position="860"/>
    </location>
</feature>
<feature type="region of interest" description="Disordered" evidence="1">
    <location>
        <begin position="1618"/>
        <end position="1646"/>
    </location>
</feature>
<feature type="compositionally biased region" description="Polar residues" evidence="1">
    <location>
        <begin position="129"/>
        <end position="142"/>
    </location>
</feature>
<keyword evidence="2" id="KW-0812">Transmembrane</keyword>
<feature type="region of interest" description="Disordered" evidence="1">
    <location>
        <begin position="1"/>
        <end position="67"/>
    </location>
</feature>
<evidence type="ECO:0000256" key="1">
    <source>
        <dbReference type="SAM" id="MobiDB-lite"/>
    </source>
</evidence>
<gene>
    <name evidence="3" type="ORF">Pmar_PMAR006569</name>
</gene>
<keyword evidence="4" id="KW-1185">Reference proteome</keyword>
<dbReference type="EMBL" id="GG685402">
    <property type="protein sequence ID" value="EEQ99894.1"/>
    <property type="molecule type" value="Genomic_DNA"/>
</dbReference>